<dbReference type="InterPro" id="IPR022053">
    <property type="entry name" value="DUF3613"/>
</dbReference>
<evidence type="ECO:0000256" key="1">
    <source>
        <dbReference type="SAM" id="MobiDB-lite"/>
    </source>
</evidence>
<proteinExistence type="predicted"/>
<organism evidence="3 4">
    <name type="scientific">Cupriavidus gilardii</name>
    <dbReference type="NCBI Taxonomy" id="82541"/>
    <lineage>
        <taxon>Bacteria</taxon>
        <taxon>Pseudomonadati</taxon>
        <taxon>Pseudomonadota</taxon>
        <taxon>Betaproteobacteria</taxon>
        <taxon>Burkholderiales</taxon>
        <taxon>Burkholderiaceae</taxon>
        <taxon>Cupriavidus</taxon>
    </lineage>
</organism>
<protein>
    <submittedName>
        <fullName evidence="3">DUF3613 domain-containing protein</fullName>
    </submittedName>
</protein>
<gene>
    <name evidence="3" type="ORF">HLB16_22120</name>
</gene>
<accession>A0A849BDM5</accession>
<feature type="chain" id="PRO_5032809536" evidence="2">
    <location>
        <begin position="32"/>
        <end position="121"/>
    </location>
</feature>
<feature type="region of interest" description="Disordered" evidence="1">
    <location>
        <begin position="101"/>
        <end position="121"/>
    </location>
</feature>
<reference evidence="3 4" key="1">
    <citation type="submission" date="2020-05" db="EMBL/GenBank/DDBJ databases">
        <title>MicrobeNet Type strains.</title>
        <authorList>
            <person name="Nicholson A.C."/>
        </authorList>
    </citation>
    <scope>NUCLEOTIDE SEQUENCE [LARGE SCALE GENOMIC DNA]</scope>
    <source>
        <strain evidence="3 4">ATCC 700815</strain>
    </source>
</reference>
<dbReference type="Pfam" id="PF12266">
    <property type="entry name" value="DUF3613"/>
    <property type="match status" value="1"/>
</dbReference>
<evidence type="ECO:0000313" key="3">
    <source>
        <dbReference type="EMBL" id="NNH13552.1"/>
    </source>
</evidence>
<dbReference type="EMBL" id="JABEMD010000052">
    <property type="protein sequence ID" value="NNH13552.1"/>
    <property type="molecule type" value="Genomic_DNA"/>
</dbReference>
<feature type="compositionally biased region" description="Polar residues" evidence="1">
    <location>
        <begin position="31"/>
        <end position="51"/>
    </location>
</feature>
<dbReference type="Proteomes" id="UP000542973">
    <property type="component" value="Unassembled WGS sequence"/>
</dbReference>
<keyword evidence="2" id="KW-0732">Signal</keyword>
<name>A0A849BDM5_9BURK</name>
<feature type="compositionally biased region" description="Low complexity" evidence="1">
    <location>
        <begin position="112"/>
        <end position="121"/>
    </location>
</feature>
<comment type="caution">
    <text evidence="3">The sequence shown here is derived from an EMBL/GenBank/DDBJ whole genome shotgun (WGS) entry which is preliminary data.</text>
</comment>
<feature type="signal peptide" evidence="2">
    <location>
        <begin position="1"/>
        <end position="31"/>
    </location>
</feature>
<sequence>MNFIRPSRLLRIASTGAIALCAASWMPVAGAQTTASPSTDAGAPTQVQNPANGAIGTDTRSLLAIQRDGSQAGATLQMPGAQAALAHARYLKSFEHPIPERFVGQSSGGGNVSLLGLTPSK</sequence>
<evidence type="ECO:0000313" key="4">
    <source>
        <dbReference type="Proteomes" id="UP000542973"/>
    </source>
</evidence>
<feature type="region of interest" description="Disordered" evidence="1">
    <location>
        <begin position="31"/>
        <end position="55"/>
    </location>
</feature>
<evidence type="ECO:0000256" key="2">
    <source>
        <dbReference type="SAM" id="SignalP"/>
    </source>
</evidence>
<dbReference type="RefSeq" id="WP_082371692.1">
    <property type="nucleotide sequence ID" value="NZ_BAAAEB010000012.1"/>
</dbReference>
<dbReference type="AlphaFoldDB" id="A0A849BDM5"/>